<protein>
    <submittedName>
        <fullName evidence="2">Putative multidrug export protein MepA</fullName>
    </submittedName>
</protein>
<organism evidence="2">
    <name type="scientific">uncultured bacterium Contig1771_n_1784_cl</name>
    <dbReference type="NCBI Taxonomy" id="1393511"/>
    <lineage>
        <taxon>Bacteria</taxon>
        <taxon>environmental samples</taxon>
    </lineage>
</organism>
<keyword evidence="1" id="KW-0472">Membrane</keyword>
<evidence type="ECO:0000256" key="1">
    <source>
        <dbReference type="SAM" id="Phobius"/>
    </source>
</evidence>
<name>W0FN54_9BACT</name>
<dbReference type="GO" id="GO:0015297">
    <property type="term" value="F:antiporter activity"/>
    <property type="evidence" value="ECO:0007669"/>
    <property type="project" value="InterPro"/>
</dbReference>
<evidence type="ECO:0000313" key="2">
    <source>
        <dbReference type="EMBL" id="AHF26356.1"/>
    </source>
</evidence>
<dbReference type="AlphaFoldDB" id="W0FN54"/>
<keyword evidence="1" id="KW-0812">Transmembrane</keyword>
<feature type="transmembrane region" description="Helical" evidence="1">
    <location>
        <begin position="88"/>
        <end position="108"/>
    </location>
</feature>
<sequence>MSTENPYFTQKQGGTLMQHNQTSSSATANEEMLRSGSFWTLARKLCIPAILIMLVMVLYHMADVFFIGQTGDANKVAAVTLASPMFSILSGLGVLLGNGGCTAISLSLGKGEYDKNQKNKRLCCVGRHCDRRRFCRRGAAAHGAHLQSAGGKR</sequence>
<dbReference type="Pfam" id="PF01554">
    <property type="entry name" value="MatE"/>
    <property type="match status" value="1"/>
</dbReference>
<feature type="transmembrane region" description="Helical" evidence="1">
    <location>
        <begin position="45"/>
        <end position="68"/>
    </location>
</feature>
<dbReference type="GO" id="GO:0016020">
    <property type="term" value="C:membrane"/>
    <property type="evidence" value="ECO:0007669"/>
    <property type="project" value="InterPro"/>
</dbReference>
<dbReference type="GO" id="GO:0042910">
    <property type="term" value="F:xenobiotic transmembrane transporter activity"/>
    <property type="evidence" value="ECO:0007669"/>
    <property type="project" value="InterPro"/>
</dbReference>
<proteinExistence type="predicted"/>
<dbReference type="EMBL" id="KC246877">
    <property type="protein sequence ID" value="AHF26356.1"/>
    <property type="molecule type" value="Genomic_DNA"/>
</dbReference>
<dbReference type="InterPro" id="IPR002528">
    <property type="entry name" value="MATE_fam"/>
</dbReference>
<reference evidence="2" key="1">
    <citation type="journal article" date="2013" name="PLoS ONE">
        <title>Metagenomic insights into the carbohydrate-active enzymes carried by the microorganisms adhering to solid digesta in the rumen of cows.</title>
        <authorList>
            <person name="Wang L."/>
            <person name="Hatem A."/>
            <person name="Catalyurek U.V."/>
            <person name="Morrison M."/>
            <person name="Yu Z."/>
        </authorList>
    </citation>
    <scope>NUCLEOTIDE SEQUENCE</scope>
</reference>
<keyword evidence="1" id="KW-1133">Transmembrane helix</keyword>
<accession>W0FN54</accession>